<dbReference type="HOGENOM" id="CLU_006580_0_0_1"/>
<evidence type="ECO:0000259" key="3">
    <source>
        <dbReference type="Pfam" id="PF20703"/>
    </source>
</evidence>
<feature type="coiled-coil region" evidence="1">
    <location>
        <begin position="1059"/>
        <end position="1089"/>
    </location>
</feature>
<organism evidence="4 5">
    <name type="scientific">Dacryopinax primogenitus (strain DJM 731)</name>
    <name type="common">Brown rot fungus</name>
    <dbReference type="NCBI Taxonomy" id="1858805"/>
    <lineage>
        <taxon>Eukaryota</taxon>
        <taxon>Fungi</taxon>
        <taxon>Dikarya</taxon>
        <taxon>Basidiomycota</taxon>
        <taxon>Agaricomycotina</taxon>
        <taxon>Dacrymycetes</taxon>
        <taxon>Dacrymycetales</taxon>
        <taxon>Dacrymycetaceae</taxon>
        <taxon>Dacryopinax</taxon>
    </lineage>
</organism>
<dbReference type="GeneID" id="63685125"/>
<dbReference type="STRING" id="1858805.M5G9Z2"/>
<gene>
    <name evidence="4" type="ORF">DACRYDRAFT_115716</name>
</gene>
<keyword evidence="1" id="KW-0175">Coiled coil</keyword>
<dbReference type="InterPro" id="IPR019734">
    <property type="entry name" value="TPR_rpt"/>
</dbReference>
<keyword evidence="5" id="KW-1185">Reference proteome</keyword>
<evidence type="ECO:0000313" key="5">
    <source>
        <dbReference type="Proteomes" id="UP000030653"/>
    </source>
</evidence>
<feature type="coiled-coil region" evidence="1">
    <location>
        <begin position="975"/>
        <end position="1035"/>
    </location>
</feature>
<dbReference type="SUPFAM" id="SSF52540">
    <property type="entry name" value="P-loop containing nucleoside triphosphate hydrolases"/>
    <property type="match status" value="1"/>
</dbReference>
<name>M5G9Z2_DACPD</name>
<dbReference type="PANTHER" id="PTHR47691">
    <property type="entry name" value="REGULATOR-RELATED"/>
    <property type="match status" value="1"/>
</dbReference>
<reference evidence="4 5" key="1">
    <citation type="journal article" date="2012" name="Science">
        <title>The Paleozoic origin of enzymatic lignin decomposition reconstructed from 31 fungal genomes.</title>
        <authorList>
            <person name="Floudas D."/>
            <person name="Binder M."/>
            <person name="Riley R."/>
            <person name="Barry K."/>
            <person name="Blanchette R.A."/>
            <person name="Henrissat B."/>
            <person name="Martinez A.T."/>
            <person name="Otillar R."/>
            <person name="Spatafora J.W."/>
            <person name="Yadav J.S."/>
            <person name="Aerts A."/>
            <person name="Benoit I."/>
            <person name="Boyd A."/>
            <person name="Carlson A."/>
            <person name="Copeland A."/>
            <person name="Coutinho P.M."/>
            <person name="de Vries R.P."/>
            <person name="Ferreira P."/>
            <person name="Findley K."/>
            <person name="Foster B."/>
            <person name="Gaskell J."/>
            <person name="Glotzer D."/>
            <person name="Gorecki P."/>
            <person name="Heitman J."/>
            <person name="Hesse C."/>
            <person name="Hori C."/>
            <person name="Igarashi K."/>
            <person name="Jurgens J.A."/>
            <person name="Kallen N."/>
            <person name="Kersten P."/>
            <person name="Kohler A."/>
            <person name="Kuees U."/>
            <person name="Kumar T.K.A."/>
            <person name="Kuo A."/>
            <person name="LaButti K."/>
            <person name="Larrondo L.F."/>
            <person name="Lindquist E."/>
            <person name="Ling A."/>
            <person name="Lombard V."/>
            <person name="Lucas S."/>
            <person name="Lundell T."/>
            <person name="Martin R."/>
            <person name="McLaughlin D.J."/>
            <person name="Morgenstern I."/>
            <person name="Morin E."/>
            <person name="Murat C."/>
            <person name="Nagy L.G."/>
            <person name="Nolan M."/>
            <person name="Ohm R.A."/>
            <person name="Patyshakuliyeva A."/>
            <person name="Rokas A."/>
            <person name="Ruiz-Duenas F.J."/>
            <person name="Sabat G."/>
            <person name="Salamov A."/>
            <person name="Samejima M."/>
            <person name="Schmutz J."/>
            <person name="Slot J.C."/>
            <person name="St John F."/>
            <person name="Stenlid J."/>
            <person name="Sun H."/>
            <person name="Sun S."/>
            <person name="Syed K."/>
            <person name="Tsang A."/>
            <person name="Wiebenga A."/>
            <person name="Young D."/>
            <person name="Pisabarro A."/>
            <person name="Eastwood D.C."/>
            <person name="Martin F."/>
            <person name="Cullen D."/>
            <person name="Grigoriev I.V."/>
            <person name="Hibbett D.S."/>
        </authorList>
    </citation>
    <scope>NUCLEOTIDE SEQUENCE [LARGE SCALE GENOMIC DNA]</scope>
    <source>
        <strain evidence="4 5">DJM-731 SS1</strain>
    </source>
</reference>
<accession>M5G9Z2</accession>
<evidence type="ECO:0000313" key="4">
    <source>
        <dbReference type="EMBL" id="EJU02707.1"/>
    </source>
</evidence>
<dbReference type="Pfam" id="PF13424">
    <property type="entry name" value="TPR_12"/>
    <property type="match status" value="1"/>
</dbReference>
<protein>
    <submittedName>
        <fullName evidence="4">TPR-like protein</fullName>
    </submittedName>
</protein>
<dbReference type="InterPro" id="IPR049052">
    <property type="entry name" value="nSTAND1"/>
</dbReference>
<dbReference type="SUPFAM" id="SSF48452">
    <property type="entry name" value="TPR-like"/>
    <property type="match status" value="4"/>
</dbReference>
<evidence type="ECO:0000256" key="2">
    <source>
        <dbReference type="SAM" id="MobiDB-lite"/>
    </source>
</evidence>
<dbReference type="PANTHER" id="PTHR47691:SF3">
    <property type="entry name" value="HTH-TYPE TRANSCRIPTIONAL REGULATOR RV0890C-RELATED"/>
    <property type="match status" value="1"/>
</dbReference>
<dbReference type="Pfam" id="PF20703">
    <property type="entry name" value="nSTAND1"/>
    <property type="match status" value="1"/>
</dbReference>
<dbReference type="Gene3D" id="3.40.50.300">
    <property type="entry name" value="P-loop containing nucleotide triphosphate hydrolases"/>
    <property type="match status" value="1"/>
</dbReference>
<dbReference type="Gene3D" id="1.25.40.10">
    <property type="entry name" value="Tetratricopeptide repeat domain"/>
    <property type="match status" value="4"/>
</dbReference>
<sequence>MDAGQASGSDRSRDPLRARLSRFTSALSYGIPADEVKQKLENMATKAAGISDILEHQEQRCEELEEKATFIRVQVLERMSLTAMAGMEAAVLHELSEAMNDVYKLVQKRKRPFTRYQQLTRPDISALGEKLEFLMTKFSVVAVVNLRERVNDHDGRLIKLERQRAGLLVYQVPTDLPLVEIPPKPAVFHGRDQLVQSIVQHLCENESCHIPILGPGGIGKTSLAAAVLNDDRIKTKFGANRIFISCEGVTTCDGIVSMLVASLRLQHDTSPRRALLAYLQSLEHGILVLDNAETVLDSEDRANVENWLGTIAGESRVSLMITMRNSNLPMTVRWVEICCDPLLPLSQSSSRQMWLSLTSSEDAELDTLLTMLDGLPIAITLMAALARGSTPSELIEWYKAERSSLLSTGGTTRLTSLEISIRVSLNSRTMINSPLAAEMLSILCLLPDGMQISTFPKALPSIDSPRSNALVLVKTGLALREKGRIRCLSPIREFILQHSSPSKLYLADLRLFFMERTEAVDDLGGEKSREAIAQFSSDFSNILSVLRHLWTERAEQSMTDKLKKDLTESTFNLASFSQFARLGDCMEILEFALPQFDKEDDKASSALCFQTIGNILATGNEYQRAIERYQEARIKYQDIGDRFGIVDCKQSIGDILRMQSKYEDATAILEEARTESRTIGSRFLAAQCTKSIGHVLWMQDRYEEASAALHEARAEFQTIEDRHSTAQCTRSIGEILQMQHRWKEAMAILEEAKTVFVAIGDPVGTAQCARTIGEVLRMEAKYEEATVAIGKAKEDFRAIRDRLGIAQCTQALADILGDQARYREAGANLNEARTEFGACGSRLGIAQCTLGFGEILSLQQNYKEAAARVEHAKVEFQAMGNRNGVARCLLSLGKILYMQNQYGEAASRFEEARTEFGATGSCLGTAWCTQSIGEVLGIQSNHEGAIVNLEEAKVVFESIGYRLGIAQCLRSIGDLLRMQARYEEATANVEKAEVGFRAIRDRLGSAQCRQSIGDIQSMQDKDEDATRRLEQAKTEFQAIGYRLGIAQCLQSLGVILRRKNKCEEGLELLEEARKEFREMGNRLGRAQSTLGIGDILSIQEKYDEAIVSFEEAETDFRAIGSRRGMAQCSKSIATVLGMQGKYEEATATLTKTRTEFRELGSRLSTAQCTQAIGEIMCIQKMYEEAITTLEDAKEEFQEIGSSRSAALCAKSIGEMLGWQGKYEEALESLWEAKTEYKSIGDRLAAAQCGKIIRKILRLQAQDEESPNRSSRRGENGVSGDE</sequence>
<feature type="domain" description="Novel STAND NTPase 1" evidence="3">
    <location>
        <begin position="186"/>
        <end position="327"/>
    </location>
</feature>
<evidence type="ECO:0000256" key="1">
    <source>
        <dbReference type="SAM" id="Coils"/>
    </source>
</evidence>
<dbReference type="InterPro" id="IPR027417">
    <property type="entry name" value="P-loop_NTPase"/>
</dbReference>
<dbReference type="InterPro" id="IPR011990">
    <property type="entry name" value="TPR-like_helical_dom_sf"/>
</dbReference>
<proteinExistence type="predicted"/>
<dbReference type="RefSeq" id="XP_040629601.1">
    <property type="nucleotide sequence ID" value="XM_040770063.1"/>
</dbReference>
<dbReference type="Proteomes" id="UP000030653">
    <property type="component" value="Unassembled WGS sequence"/>
</dbReference>
<dbReference type="OMA" id="CENESCH"/>
<feature type="coiled-coil region" evidence="1">
    <location>
        <begin position="47"/>
        <end position="74"/>
    </location>
</feature>
<dbReference type="OrthoDB" id="621413at2759"/>
<dbReference type="EMBL" id="JH795861">
    <property type="protein sequence ID" value="EJU02707.1"/>
    <property type="molecule type" value="Genomic_DNA"/>
</dbReference>
<feature type="region of interest" description="Disordered" evidence="2">
    <location>
        <begin position="1260"/>
        <end position="1281"/>
    </location>
</feature>
<dbReference type="SMART" id="SM00028">
    <property type="entry name" value="TPR"/>
    <property type="match status" value="11"/>
</dbReference>